<dbReference type="AlphaFoldDB" id="A0AA38REF7"/>
<feature type="compositionally biased region" description="Pro residues" evidence="5">
    <location>
        <begin position="82"/>
        <end position="103"/>
    </location>
</feature>
<proteinExistence type="predicted"/>
<dbReference type="InterPro" id="IPR006073">
    <property type="entry name" value="GTP-bd"/>
</dbReference>
<dbReference type="Pfam" id="PF01926">
    <property type="entry name" value="MMR_HSR1"/>
    <property type="match status" value="1"/>
</dbReference>
<dbReference type="GO" id="GO:0046872">
    <property type="term" value="F:metal ion binding"/>
    <property type="evidence" value="ECO:0007669"/>
    <property type="project" value="UniProtKB-KW"/>
</dbReference>
<evidence type="ECO:0000313" key="7">
    <source>
        <dbReference type="EMBL" id="KAJ9129941.1"/>
    </source>
</evidence>
<feature type="region of interest" description="Disordered" evidence="5">
    <location>
        <begin position="171"/>
        <end position="197"/>
    </location>
</feature>
<evidence type="ECO:0000259" key="6">
    <source>
        <dbReference type="PROSITE" id="PS51706"/>
    </source>
</evidence>
<gene>
    <name evidence="7" type="ORF">NKR19_g10118</name>
</gene>
<dbReference type="Proteomes" id="UP001174691">
    <property type="component" value="Unassembled WGS sequence"/>
</dbReference>
<comment type="caution">
    <text evidence="7">The sequence shown here is derived from an EMBL/GenBank/DDBJ whole genome shotgun (WGS) entry which is preliminary data.</text>
</comment>
<name>A0AA38REF7_9PEZI</name>
<dbReference type="InterPro" id="IPR030393">
    <property type="entry name" value="G_ENGB_dom"/>
</dbReference>
<feature type="compositionally biased region" description="Low complexity" evidence="5">
    <location>
        <begin position="171"/>
        <end position="190"/>
    </location>
</feature>
<keyword evidence="4" id="KW-0342">GTP-binding</keyword>
<dbReference type="Gene3D" id="3.40.50.300">
    <property type="entry name" value="P-loop containing nucleotide triphosphate hydrolases"/>
    <property type="match status" value="1"/>
</dbReference>
<keyword evidence="8" id="KW-1185">Reference proteome</keyword>
<keyword evidence="2" id="KW-0547">Nucleotide-binding</keyword>
<evidence type="ECO:0000313" key="8">
    <source>
        <dbReference type="Proteomes" id="UP001174691"/>
    </source>
</evidence>
<dbReference type="GO" id="GO:0005739">
    <property type="term" value="C:mitochondrion"/>
    <property type="evidence" value="ECO:0007669"/>
    <property type="project" value="TreeGrafter"/>
</dbReference>
<keyword evidence="1" id="KW-0479">Metal-binding</keyword>
<reference evidence="7" key="1">
    <citation type="submission" date="2022-07" db="EMBL/GenBank/DDBJ databases">
        <title>Fungi with potential for degradation of polypropylene.</title>
        <authorList>
            <person name="Gostincar C."/>
        </authorList>
    </citation>
    <scope>NUCLEOTIDE SEQUENCE</scope>
    <source>
        <strain evidence="7">EXF-13287</strain>
    </source>
</reference>
<dbReference type="PANTHER" id="PTHR46498">
    <property type="entry name" value="GTP-BINDING PROTEIN 8"/>
    <property type="match status" value="1"/>
</dbReference>
<dbReference type="GO" id="GO:0005525">
    <property type="term" value="F:GTP binding"/>
    <property type="evidence" value="ECO:0007669"/>
    <property type="project" value="UniProtKB-KW"/>
</dbReference>
<protein>
    <recommendedName>
        <fullName evidence="6">EngB-type G domain-containing protein</fullName>
    </recommendedName>
</protein>
<keyword evidence="3" id="KW-0460">Magnesium</keyword>
<dbReference type="SUPFAM" id="SSF52540">
    <property type="entry name" value="P-loop containing nucleoside triphosphate hydrolases"/>
    <property type="match status" value="1"/>
</dbReference>
<feature type="region of interest" description="Disordered" evidence="5">
    <location>
        <begin position="218"/>
        <end position="255"/>
    </location>
</feature>
<evidence type="ECO:0000256" key="3">
    <source>
        <dbReference type="ARBA" id="ARBA00022842"/>
    </source>
</evidence>
<feature type="non-terminal residue" evidence="7">
    <location>
        <position position="341"/>
    </location>
</feature>
<feature type="region of interest" description="Disordered" evidence="5">
    <location>
        <begin position="36"/>
        <end position="103"/>
    </location>
</feature>
<feature type="compositionally biased region" description="Polar residues" evidence="5">
    <location>
        <begin position="219"/>
        <end position="236"/>
    </location>
</feature>
<dbReference type="InterPro" id="IPR027417">
    <property type="entry name" value="P-loop_NTPase"/>
</dbReference>
<dbReference type="PROSITE" id="PS51706">
    <property type="entry name" value="G_ENGB"/>
    <property type="match status" value="1"/>
</dbReference>
<evidence type="ECO:0000256" key="5">
    <source>
        <dbReference type="SAM" id="MobiDB-lite"/>
    </source>
</evidence>
<sequence>MLRTLESQLLAMPATMRCLLLQQTLPPLHLSSRLFSSTSTTLSPRRHAAPTTRDHKASTAAVSQTPPSPQQTPPSLQQTPPADGPPPLSFLPPPSNSPLGPIPSPPVPSLLLSQATAILTNPRPRFLYSAPRFLNLPLNLSVPEVCLLGRSNVGKSTLINALAGIPSAVAGRSHGASVSSSSRKQSPGSSTPRGGIAITSAKAGCTKTLNGYAFGLPASKSTSQRHQDTLLSSKGPTTTRSERRDAASARHRAATPPPDAAMVLMDMPGYGLNSRQEWGVEIAKYLSRRKALRGAVLLIDAVAGPKQGDTLVLRLLRDAGVRTAVVLTKADKLGYGCGVGG</sequence>
<feature type="domain" description="EngB-type G" evidence="6">
    <location>
        <begin position="141"/>
        <end position="341"/>
    </location>
</feature>
<evidence type="ECO:0000256" key="2">
    <source>
        <dbReference type="ARBA" id="ARBA00022741"/>
    </source>
</evidence>
<dbReference type="PANTHER" id="PTHR46498:SF1">
    <property type="entry name" value="GTP-BINDING PROTEIN 8"/>
    <property type="match status" value="1"/>
</dbReference>
<dbReference type="InterPro" id="IPR052279">
    <property type="entry name" value="EngB_GTPase"/>
</dbReference>
<evidence type="ECO:0000256" key="4">
    <source>
        <dbReference type="ARBA" id="ARBA00023134"/>
    </source>
</evidence>
<dbReference type="EMBL" id="JANBVN010000295">
    <property type="protein sequence ID" value="KAJ9129941.1"/>
    <property type="molecule type" value="Genomic_DNA"/>
</dbReference>
<evidence type="ECO:0000256" key="1">
    <source>
        <dbReference type="ARBA" id="ARBA00022723"/>
    </source>
</evidence>
<accession>A0AA38REF7</accession>
<organism evidence="7 8">
    <name type="scientific">Coniochaeta hoffmannii</name>
    <dbReference type="NCBI Taxonomy" id="91930"/>
    <lineage>
        <taxon>Eukaryota</taxon>
        <taxon>Fungi</taxon>
        <taxon>Dikarya</taxon>
        <taxon>Ascomycota</taxon>
        <taxon>Pezizomycotina</taxon>
        <taxon>Sordariomycetes</taxon>
        <taxon>Sordariomycetidae</taxon>
        <taxon>Coniochaetales</taxon>
        <taxon>Coniochaetaceae</taxon>
        <taxon>Coniochaeta</taxon>
    </lineage>
</organism>